<protein>
    <submittedName>
        <fullName evidence="2">Unplaced genomic scaffold SPHSTscaffold_129, whole genome shotgun sequence</fullName>
    </submittedName>
</protein>
<evidence type="ECO:0000313" key="2">
    <source>
        <dbReference type="EMBL" id="KIJ34101.1"/>
    </source>
</evidence>
<evidence type="ECO:0000313" key="3">
    <source>
        <dbReference type="Proteomes" id="UP000054279"/>
    </source>
</evidence>
<dbReference type="Proteomes" id="UP000054279">
    <property type="component" value="Unassembled WGS sequence"/>
</dbReference>
<keyword evidence="3" id="KW-1185">Reference proteome</keyword>
<dbReference type="EMBL" id="KN837204">
    <property type="protein sequence ID" value="KIJ34101.1"/>
    <property type="molecule type" value="Genomic_DNA"/>
</dbReference>
<organism evidence="2 3">
    <name type="scientific">Sphaerobolus stellatus (strain SS14)</name>
    <dbReference type="NCBI Taxonomy" id="990650"/>
    <lineage>
        <taxon>Eukaryota</taxon>
        <taxon>Fungi</taxon>
        <taxon>Dikarya</taxon>
        <taxon>Basidiomycota</taxon>
        <taxon>Agaricomycotina</taxon>
        <taxon>Agaricomycetes</taxon>
        <taxon>Phallomycetidae</taxon>
        <taxon>Geastrales</taxon>
        <taxon>Sphaerobolaceae</taxon>
        <taxon>Sphaerobolus</taxon>
    </lineage>
</organism>
<dbReference type="OrthoDB" id="2913196at2759"/>
<evidence type="ECO:0000313" key="1">
    <source>
        <dbReference type="EMBL" id="KIJ30580.1"/>
    </source>
</evidence>
<dbReference type="HOGENOM" id="CLU_189352_0_0_1"/>
<gene>
    <name evidence="2" type="ORF">M422DRAFT_182554</name>
    <name evidence="1" type="ORF">M422DRAFT_186913</name>
</gene>
<feature type="non-terminal residue" evidence="2">
    <location>
        <position position="85"/>
    </location>
</feature>
<proteinExistence type="predicted"/>
<accession>A0A0C9V9W5</accession>
<reference evidence="2 3" key="1">
    <citation type="submission" date="2014-06" db="EMBL/GenBank/DDBJ databases">
        <title>Evolutionary Origins and Diversification of the Mycorrhizal Mutualists.</title>
        <authorList>
            <consortium name="DOE Joint Genome Institute"/>
            <consortium name="Mycorrhizal Genomics Consortium"/>
            <person name="Kohler A."/>
            <person name="Kuo A."/>
            <person name="Nagy L.G."/>
            <person name="Floudas D."/>
            <person name="Copeland A."/>
            <person name="Barry K.W."/>
            <person name="Cichocki N."/>
            <person name="Veneault-Fourrey C."/>
            <person name="LaButti K."/>
            <person name="Lindquist E.A."/>
            <person name="Lipzen A."/>
            <person name="Lundell T."/>
            <person name="Morin E."/>
            <person name="Murat C."/>
            <person name="Riley R."/>
            <person name="Ohm R."/>
            <person name="Sun H."/>
            <person name="Tunlid A."/>
            <person name="Henrissat B."/>
            <person name="Grigoriev I.V."/>
            <person name="Hibbett D.S."/>
            <person name="Martin F."/>
        </authorList>
    </citation>
    <scope>NUCLEOTIDE SEQUENCE [LARGE SCALE GENOMIC DNA]</scope>
    <source>
        <strain evidence="2 3">SS14</strain>
    </source>
</reference>
<sequence length="85" mass="9990">MKSRRTPGLRDCPPEIVESIILEIDSPCDLLPLALTCKAFCQLIIPYHLQFRLFRLSVYDKLLPQLWKLLCDRPQLLSRFRSAEF</sequence>
<dbReference type="EMBL" id="KN837258">
    <property type="protein sequence ID" value="KIJ30580.1"/>
    <property type="molecule type" value="Genomic_DNA"/>
</dbReference>
<dbReference type="AlphaFoldDB" id="A0A0C9V9W5"/>
<name>A0A0C9V9W5_SPHS4</name>